<organism evidence="2 3">
    <name type="scientific">candidate division TM6 bacterium JCVI TM6SC1</name>
    <dbReference type="NCBI Taxonomy" id="1306947"/>
    <lineage>
        <taxon>Bacteria</taxon>
        <taxon>Candidatus Babelota</taxon>
        <taxon>Vermiphilus</taxon>
    </lineage>
</organism>
<gene>
    <name evidence="2" type="ORF">J120_00665</name>
</gene>
<comment type="caution">
    <text evidence="2">The sequence shown here is derived from an EMBL/GenBank/DDBJ whole genome shotgun (WGS) entry which is preliminary data.</text>
</comment>
<feature type="region of interest" description="Disordered" evidence="1">
    <location>
        <begin position="246"/>
        <end position="291"/>
    </location>
</feature>
<protein>
    <submittedName>
        <fullName evidence="2">Uncharacterized protein</fullName>
    </submittedName>
</protein>
<name>A0A0D2I2P5_9BACT</name>
<evidence type="ECO:0000256" key="1">
    <source>
        <dbReference type="SAM" id="MobiDB-lite"/>
    </source>
</evidence>
<evidence type="ECO:0000313" key="2">
    <source>
        <dbReference type="EMBL" id="KIX85475.1"/>
    </source>
</evidence>
<evidence type="ECO:0000313" key="3">
    <source>
        <dbReference type="Proteomes" id="UP000032214"/>
    </source>
</evidence>
<sequence>MIKQYKYLVLVMLLVTQYSTSAQKDSKITPPVISLNTLALAGLSGIASKTVITRYGSWYINNLPENKIVRSLCVATGVVVGGYVICKIGKNVINFIVTRSKDKIPSDNKTSTPKDTLDIESSAPSKSELWNIWARVFPEIGNLDENTVPVNDEKERSQVIGFIERLTNILGSPDNNFTDELREKIVQHVMFIADATATGDQPQLKAFQTYGILSDTCKKLKGIDIGTYAGKYAPQVSHSILSELEEDTDKQDNTATDNGEQELKKTLTDNIPSGTDSQKATTTPQISGEFDSQMGSFVDLGASNKQKNEHDAHFNKILDDTLDEFGNVISQGAESDILGDLLDELGKDKLDADVTPLSHDVQNQVSDLIDKAETENTLDQLDDEISQMADEISSEFGLSHDANDQSMNSAKSTPEQAMYNEYYQYTTSNIAKLIHEAIQGSIKNPLDKNIAARQMLNEMSDHLPTNVRTDVARVLEAWKSKSRVLYEEVPAKDQANTLDLYIASIKDTIAWAAEIETVFNNTAAADLELQFKNMDKESKPTKLASAIEKLNKTTAKAVVARYQEYKKIIKSAHKHIDIGRYTGHHTKFLSTSKKKK</sequence>
<keyword evidence="3" id="KW-1185">Reference proteome</keyword>
<proteinExistence type="predicted"/>
<dbReference type="Proteomes" id="UP000032214">
    <property type="component" value="Unassembled WGS sequence"/>
</dbReference>
<dbReference type="EMBL" id="ARQD01000001">
    <property type="protein sequence ID" value="KIX85475.1"/>
    <property type="molecule type" value="Genomic_DNA"/>
</dbReference>
<dbReference type="AlphaFoldDB" id="A0A0D2I2P5"/>
<accession>A0A0D2I2P5</accession>
<dbReference type="STRING" id="1306947.J120_00665"/>
<reference evidence="2 3" key="1">
    <citation type="journal article" date="2013" name="Proc. Natl. Acad. Sci. U.S.A.">
        <title>Candidate phylum TM6 genome recovered from a hospital sink biofilm provides genomic insights into this uncultivated phylum.</title>
        <authorList>
            <person name="McLean J.S."/>
            <person name="Lombardo M.J."/>
            <person name="Badger J.H."/>
            <person name="Edlund A."/>
            <person name="Novotny M."/>
            <person name="Yee-Greenbaum J."/>
            <person name="Vyahhi N."/>
            <person name="Hall A.P."/>
            <person name="Yang Y."/>
            <person name="Dupont C.L."/>
            <person name="Ziegler M.G."/>
            <person name="Chitsaz H."/>
            <person name="Allen A.E."/>
            <person name="Yooseph S."/>
            <person name="Tesler G."/>
            <person name="Pevzner P.A."/>
            <person name="Friedman R.M."/>
            <person name="Nealson K.H."/>
            <person name="Venter J.C."/>
            <person name="Lasken R.S."/>
        </authorList>
    </citation>
    <scope>NUCLEOTIDE SEQUENCE [LARGE SCALE GENOMIC DNA]</scope>
    <source>
        <strain evidence="2 3">TM6SC1</strain>
    </source>
</reference>
<feature type="compositionally biased region" description="Polar residues" evidence="1">
    <location>
        <begin position="268"/>
        <end position="286"/>
    </location>
</feature>